<dbReference type="EMBL" id="MVBM01000009">
    <property type="protein sequence ID" value="OOK66353.1"/>
    <property type="molecule type" value="Genomic_DNA"/>
</dbReference>
<dbReference type="InterPro" id="IPR006034">
    <property type="entry name" value="Asparaginase/glutaminase-like"/>
</dbReference>
<evidence type="ECO:0000256" key="3">
    <source>
        <dbReference type="PROSITE-ProRule" id="PRU10099"/>
    </source>
</evidence>
<organism evidence="5 6">
    <name type="scientific">Mycobacterium kansasii</name>
    <dbReference type="NCBI Taxonomy" id="1768"/>
    <lineage>
        <taxon>Bacteria</taxon>
        <taxon>Bacillati</taxon>
        <taxon>Actinomycetota</taxon>
        <taxon>Actinomycetes</taxon>
        <taxon>Mycobacteriales</taxon>
        <taxon>Mycobacteriaceae</taxon>
        <taxon>Mycobacterium</taxon>
    </lineage>
</organism>
<evidence type="ECO:0000256" key="4">
    <source>
        <dbReference type="SAM" id="MobiDB-lite"/>
    </source>
</evidence>
<dbReference type="AlphaFoldDB" id="A0A1V3WH96"/>
<evidence type="ECO:0000313" key="6">
    <source>
        <dbReference type="Proteomes" id="UP000189229"/>
    </source>
</evidence>
<dbReference type="PIRSF" id="PIRSF001220">
    <property type="entry name" value="L-ASNase_gatD"/>
    <property type="match status" value="1"/>
</dbReference>
<dbReference type="PROSITE" id="PS00144">
    <property type="entry name" value="ASN_GLN_ASE_1"/>
    <property type="match status" value="1"/>
</dbReference>
<name>A0A1V3WH96_MYCKA</name>
<proteinExistence type="inferred from homology"/>
<dbReference type="GO" id="GO:0006520">
    <property type="term" value="P:amino acid metabolic process"/>
    <property type="evidence" value="ECO:0007669"/>
    <property type="project" value="InterPro"/>
</dbReference>
<dbReference type="GO" id="GO:0004067">
    <property type="term" value="F:asparaginase activity"/>
    <property type="evidence" value="ECO:0007669"/>
    <property type="project" value="UniProtKB-EC"/>
</dbReference>
<accession>A0A1V3WH96</accession>
<feature type="region of interest" description="Disordered" evidence="4">
    <location>
        <begin position="23"/>
        <end position="44"/>
    </location>
</feature>
<dbReference type="EC" id="3.5.1.1" evidence="2"/>
<feature type="active site" evidence="3">
    <location>
        <position position="25"/>
    </location>
</feature>
<protein>
    <recommendedName>
        <fullName evidence="2">asparaginase</fullName>
        <ecNumber evidence="2">3.5.1.1</ecNumber>
    </recommendedName>
</protein>
<evidence type="ECO:0000256" key="2">
    <source>
        <dbReference type="ARBA" id="ARBA00012920"/>
    </source>
</evidence>
<sequence>MRMAVPGMRDDPSMGRLSVITTGGTIATSTGADGVRRPSRSGQN</sequence>
<comment type="similarity">
    <text evidence="1">Belongs to the asparaginase 1 family.</text>
</comment>
<dbReference type="Proteomes" id="UP000189229">
    <property type="component" value="Unassembled WGS sequence"/>
</dbReference>
<evidence type="ECO:0000313" key="5">
    <source>
        <dbReference type="EMBL" id="OOK66353.1"/>
    </source>
</evidence>
<dbReference type="InterPro" id="IPR020827">
    <property type="entry name" value="Asparaginase/glutaminase_AS1"/>
</dbReference>
<reference evidence="5 6" key="1">
    <citation type="submission" date="2017-02" db="EMBL/GenBank/DDBJ databases">
        <title>Complete genome sequences of Mycobacterium kansasii strains isolated from rhesus macaques.</title>
        <authorList>
            <person name="Panda A."/>
            <person name="Nagaraj S."/>
            <person name="Zhao X."/>
            <person name="Tettelin H."/>
            <person name="Detolla L.J."/>
        </authorList>
    </citation>
    <scope>NUCLEOTIDE SEQUENCE [LARGE SCALE GENOMIC DNA]</scope>
    <source>
        <strain evidence="5 6">11-3813</strain>
    </source>
</reference>
<feature type="compositionally biased region" description="Low complexity" evidence="4">
    <location>
        <begin position="23"/>
        <end position="33"/>
    </location>
</feature>
<comment type="caution">
    <text evidence="5">The sequence shown here is derived from an EMBL/GenBank/DDBJ whole genome shotgun (WGS) entry which is preliminary data.</text>
</comment>
<gene>
    <name evidence="5" type="ORF">BZL30_8238</name>
</gene>
<evidence type="ECO:0000256" key="1">
    <source>
        <dbReference type="ARBA" id="ARBA00010518"/>
    </source>
</evidence>
<dbReference type="PIRSF" id="PIRSF500176">
    <property type="entry name" value="L_ASNase"/>
    <property type="match status" value="1"/>
</dbReference>